<feature type="repeat" description="ANK" evidence="3">
    <location>
        <begin position="1539"/>
        <end position="1571"/>
    </location>
</feature>
<dbReference type="PROSITE" id="PS50297">
    <property type="entry name" value="ANK_REP_REGION"/>
    <property type="match status" value="14"/>
</dbReference>
<dbReference type="GO" id="GO:0005737">
    <property type="term" value="C:cytoplasm"/>
    <property type="evidence" value="ECO:0007669"/>
    <property type="project" value="TreeGrafter"/>
</dbReference>
<feature type="repeat" description="ANK" evidence="3">
    <location>
        <begin position="1376"/>
        <end position="1408"/>
    </location>
</feature>
<feature type="repeat" description="ANK" evidence="3">
    <location>
        <begin position="915"/>
        <end position="947"/>
    </location>
</feature>
<reference evidence="4 5" key="1">
    <citation type="journal article" date="2021" name="J. Hered.">
        <title>A chromosome-level genome assembly of the parasitoid wasp, Cotesia glomerata (Hymenoptera: Braconidae).</title>
        <authorList>
            <person name="Pinto B.J."/>
            <person name="Weis J.J."/>
            <person name="Gamble T."/>
            <person name="Ode P.J."/>
            <person name="Paul R."/>
            <person name="Zaspel J.M."/>
        </authorList>
    </citation>
    <scope>NUCLEOTIDE SEQUENCE [LARGE SCALE GENOMIC DNA]</scope>
    <source>
        <strain evidence="4">CgM1</strain>
    </source>
</reference>
<dbReference type="PANTHER" id="PTHR23206:SF7">
    <property type="entry name" value="PROTEIN KINASE DOMAIN-CONTAINING PROTEIN"/>
    <property type="match status" value="1"/>
</dbReference>
<dbReference type="InterPro" id="IPR036770">
    <property type="entry name" value="Ankyrin_rpt-contain_sf"/>
</dbReference>
<dbReference type="Pfam" id="PF00023">
    <property type="entry name" value="Ank"/>
    <property type="match status" value="2"/>
</dbReference>
<dbReference type="Pfam" id="PF12796">
    <property type="entry name" value="Ank_2"/>
    <property type="match status" value="7"/>
</dbReference>
<dbReference type="PRINTS" id="PR01415">
    <property type="entry name" value="ANKYRIN"/>
</dbReference>
<dbReference type="InterPro" id="IPR051631">
    <property type="entry name" value="Ankyrin-KH/SAM_domain"/>
</dbReference>
<dbReference type="Proteomes" id="UP000826195">
    <property type="component" value="Unassembled WGS sequence"/>
</dbReference>
<dbReference type="InterPro" id="IPR002110">
    <property type="entry name" value="Ankyrin_rpt"/>
</dbReference>
<feature type="repeat" description="ANK" evidence="3">
    <location>
        <begin position="1143"/>
        <end position="1168"/>
    </location>
</feature>
<dbReference type="SUPFAM" id="SSF55486">
    <property type="entry name" value="Metalloproteases ('zincins'), catalytic domain"/>
    <property type="match status" value="1"/>
</dbReference>
<feature type="repeat" description="ANK" evidence="3">
    <location>
        <begin position="1077"/>
        <end position="1109"/>
    </location>
</feature>
<feature type="repeat" description="ANK" evidence="3">
    <location>
        <begin position="1044"/>
        <end position="1076"/>
    </location>
</feature>
<comment type="caution">
    <text evidence="4">The sequence shown here is derived from an EMBL/GenBank/DDBJ whole genome shotgun (WGS) entry which is preliminary data.</text>
</comment>
<name>A0AAV7IZC5_COTGL</name>
<protein>
    <submittedName>
        <fullName evidence="4">Uncharacterized protein</fullName>
    </submittedName>
</protein>
<evidence type="ECO:0000256" key="2">
    <source>
        <dbReference type="ARBA" id="ARBA00023043"/>
    </source>
</evidence>
<feature type="repeat" description="ANK" evidence="3">
    <location>
        <begin position="1276"/>
        <end position="1308"/>
    </location>
</feature>
<dbReference type="GO" id="GO:0008237">
    <property type="term" value="F:metallopeptidase activity"/>
    <property type="evidence" value="ECO:0007669"/>
    <property type="project" value="InterPro"/>
</dbReference>
<evidence type="ECO:0000256" key="3">
    <source>
        <dbReference type="PROSITE-ProRule" id="PRU00023"/>
    </source>
</evidence>
<dbReference type="SUPFAM" id="SSF48403">
    <property type="entry name" value="Ankyrin repeat"/>
    <property type="match status" value="3"/>
</dbReference>
<feature type="repeat" description="ANK" evidence="3">
    <location>
        <begin position="1209"/>
        <end position="1235"/>
    </location>
</feature>
<dbReference type="InterPro" id="IPR024079">
    <property type="entry name" value="MetalloPept_cat_dom_sf"/>
</dbReference>
<organism evidence="4 5">
    <name type="scientific">Cotesia glomerata</name>
    <name type="common">Lepidopteran parasitic wasp</name>
    <name type="synonym">Apanteles glomeratus</name>
    <dbReference type="NCBI Taxonomy" id="32391"/>
    <lineage>
        <taxon>Eukaryota</taxon>
        <taxon>Metazoa</taxon>
        <taxon>Ecdysozoa</taxon>
        <taxon>Arthropoda</taxon>
        <taxon>Hexapoda</taxon>
        <taxon>Insecta</taxon>
        <taxon>Pterygota</taxon>
        <taxon>Neoptera</taxon>
        <taxon>Endopterygota</taxon>
        <taxon>Hymenoptera</taxon>
        <taxon>Apocrita</taxon>
        <taxon>Ichneumonoidea</taxon>
        <taxon>Braconidae</taxon>
        <taxon>Microgastrinae</taxon>
        <taxon>Cotesia</taxon>
    </lineage>
</organism>
<dbReference type="PROSITE" id="PS50088">
    <property type="entry name" value="ANK_REPEAT"/>
    <property type="match status" value="17"/>
</dbReference>
<dbReference type="EMBL" id="JAHXZJ010000374">
    <property type="protein sequence ID" value="KAH0560813.1"/>
    <property type="molecule type" value="Genomic_DNA"/>
</dbReference>
<feature type="repeat" description="ANK" evidence="3">
    <location>
        <begin position="1656"/>
        <end position="1688"/>
    </location>
</feature>
<keyword evidence="1" id="KW-0677">Repeat</keyword>
<dbReference type="PANTHER" id="PTHR23206">
    <property type="entry name" value="MASK PROTEIN"/>
    <property type="match status" value="1"/>
</dbReference>
<keyword evidence="5" id="KW-1185">Reference proteome</keyword>
<dbReference type="SMART" id="SM00248">
    <property type="entry name" value="ANK"/>
    <property type="match status" value="26"/>
</dbReference>
<dbReference type="Gene3D" id="1.25.40.20">
    <property type="entry name" value="Ankyrin repeat-containing domain"/>
    <property type="match status" value="6"/>
</dbReference>
<keyword evidence="2 3" id="KW-0040">ANK repeat</keyword>
<feature type="repeat" description="ANK" evidence="3">
    <location>
        <begin position="1243"/>
        <end position="1275"/>
    </location>
</feature>
<feature type="repeat" description="ANK" evidence="3">
    <location>
        <begin position="1110"/>
        <end position="1142"/>
    </location>
</feature>
<feature type="repeat" description="ANK" evidence="3">
    <location>
        <begin position="1439"/>
        <end position="1471"/>
    </location>
</feature>
<feature type="repeat" description="ANK" evidence="3">
    <location>
        <begin position="1688"/>
        <end position="1720"/>
    </location>
</feature>
<feature type="repeat" description="ANK" evidence="3">
    <location>
        <begin position="1309"/>
        <end position="1341"/>
    </location>
</feature>
<dbReference type="Gene3D" id="3.40.390.10">
    <property type="entry name" value="Collagenase (Catalytic Domain)"/>
    <property type="match status" value="1"/>
</dbReference>
<gene>
    <name evidence="4" type="ORF">KQX54_008790</name>
</gene>
<evidence type="ECO:0000313" key="4">
    <source>
        <dbReference type="EMBL" id="KAH0560813.1"/>
    </source>
</evidence>
<accession>A0AAV7IZC5</accession>
<dbReference type="Pfam" id="PF13637">
    <property type="entry name" value="Ank_4"/>
    <property type="match status" value="1"/>
</dbReference>
<feature type="repeat" description="ANK" evidence="3">
    <location>
        <begin position="1176"/>
        <end position="1208"/>
    </location>
</feature>
<feature type="repeat" description="ANK" evidence="3">
    <location>
        <begin position="1572"/>
        <end position="1604"/>
    </location>
</feature>
<dbReference type="GO" id="GO:0045087">
    <property type="term" value="P:innate immune response"/>
    <property type="evidence" value="ECO:0007669"/>
    <property type="project" value="TreeGrafter"/>
</dbReference>
<evidence type="ECO:0000313" key="5">
    <source>
        <dbReference type="Proteomes" id="UP000826195"/>
    </source>
</evidence>
<sequence length="2102" mass="240757">MSHFRNQDNFTDKSGSLNVDSTEESVLDEYRENGKNYKAAMLSEIISVATKNIISSSKIDDFKKYLQYIIGILNYEKEENPKKFSEIVQDVIKNSNFIILACKYNRSDILTYIMDEKNLTYSSCCQPGDEDNENHNAFYYAIRDDKKDFIEVLLDEWPGYINSEEMYRAFADAYAEANLKRLALSYELLTFITERLIDHHFYSNDDDEEDKKIIISLPDIKERGKLLIENIRRFIDEYSNSDDLNSILLLRSKFIAFNINILKQQMKATYSKIFWEEIEFYLLVFISSRQHNKVYNMNLYKFLMPKSKLLHYLDLFANILENEMKNIYDQNLDILKNYPRESRVKMMPKILKSNSKIREFYEDYQRVKDVNALYLISHSVDILLEYFSDLNVSSDSKHGQIAIKRTLQVITEMMKNNWESPNMTRSLSLLLLTSLSLRTRQIVVNFHNSSFIHTQTRKLGKGNSNGPNEETIFEDIQADLKIIKWMTKSILHVTLIHYITVMLETIVKMKTAEDLRNYINFLDLDFVTKWFAEYEVDQTWNYDILSSEFNNLITPTSSYLESFVSEVLFDKIETVGINAKDRFKHVDNLKNFKTMCSSVNKANFNSYVFQKIKTEANFALEKKLNEKELKISSNSISYYLLSNVFGVIPRLIWSVKERIMSLSNRIFVVIGHGLQSYEWLEILSTQLWTKKYLNISNLDDNMNFVQEKKELSTQVLNDYNSKIEILKNILTNHKYGENLETYENLSILVVVEMLTLELMSIMDASKNLVDNYTILDNSEPILVGKYLYNYLVHSQSIFQTVDVSMVIFLNAKKLCSRSDESNVKKIGRIFQNNIKELKLRHSRHLSCIINQNEMFQAIEQGDIRKLEDAINKGADINGTDHHGWSSLHYAAKGGNLAIFQHLIHLRIKNKFRNINGESPLHIAARHGQIEIVKWLINDVRNPEVEDFSKITPLFLAVGYNNKEIVKLLLPYNNKSSFKDLIQFAVLNNSKDVIEFLVENSNEDVHCCQTFDKQTPLHVAAKNGYAELTEYLISLQPDVNCRSDGEVTPLFEAALYGHVKTVKILLSNKADVNIGNNSGTTALHVAAQHGHEEVVQVLLENGADVHKTDTDRHTALHFAAKNGSLNIVKLLVKYKIDVNVESKSFETPLLLAAFNGHSEVVQLLLANKALDTPQRNSENSVVHFAARSGNIELIRFLLRQKKQLHKKNANNHNPLYLAASHGHLEVVKFLVERGASCLNSTTDNGYNPLHACIRNNHPEVVKFFISQKVELDLRVGESSTPISIAAHYGFYEIVKLLVEAGCNFNVKNAAGVTPLHQALMKNHLKIAEYLLTQHVDVMAATSEKKLPIHVALEGNLFSVVVTLLNKNKHSVNYQDHFNETPLYMACKWNHPELVQLLINNGGKIIYGNKHCMDPAVSSGSKDVIDVLFKIGVYVHGVLPGGVPFLHRAVEFEQIDIVKMLVAKKVDVNAFSAVKETALMIAAYYNFTDIVDFLWKNKANPRLKNESNLSALDVSIMRNSLNTFYLLFELFKVEVTDQTNSEFKPLHVAAFYGRAEIVRFLIKNKFDVNDLNLNGLTPLHTAARSNNAFIVEILLEHGAHYDSENSENKKPINLTQDELTFFTLEIIDSLFTCVKEGDYIGCLDCLRRNAVVNAKSSTSITPLHYACQNGFSDIVRLLLEFNADIDITANYGTPLVYAVLFDHYEVVKTLLKYGAVYNVTTEFGGNSLARLSENLDIIYLLELIDKVFDAVKECDTSIVDEIKKIKDLDILQCILSTRNKNNKQLYLEAQTRLSIQIIAGFLLFGTAFGVRFQEIHHEMSPEERLGVFGTAGTEVPLYEVVEIQSPKLQKRSVEAGHHIKIRAFGDEIEYYLTPLNDVFATENTPNRGYNVADIMTSDISGIIGYKNWHVSPMPERLIRSLNQNRSNGSVDDEIDSDDIDKSYHIISQLSNTDGQNLMTPLFNVQRSERSAEQHKVAYIEVLVIVDFSSFKLMNFNMNKIITYVLAHWNSVDTLYRDFEHPKIKISIAGIIVAQFDVVYVLYAAYEWISSLELSFAVLARFEETNCLRDSDVNEQCVPKGDNAKFCWTYKNEFQNGTTHLTIRC</sequence>
<evidence type="ECO:0000256" key="1">
    <source>
        <dbReference type="ARBA" id="ARBA00022737"/>
    </source>
</evidence>
<feature type="repeat" description="ANK" evidence="3">
    <location>
        <begin position="1011"/>
        <end position="1043"/>
    </location>
</feature>
<proteinExistence type="predicted"/>